<keyword evidence="4" id="KW-1185">Reference proteome</keyword>
<dbReference type="Pfam" id="PF09134">
    <property type="entry name" value="Invasin_D3"/>
    <property type="match status" value="2"/>
</dbReference>
<feature type="domain" description="Big-1" evidence="2">
    <location>
        <begin position="1303"/>
        <end position="1389"/>
    </location>
</feature>
<comment type="caution">
    <text evidence="3">The sequence shown here is derived from an EMBL/GenBank/DDBJ whole genome shotgun (WGS) entry which is preliminary data.</text>
</comment>
<dbReference type="InterPro" id="IPR015217">
    <property type="entry name" value="Invasin_dom_3"/>
</dbReference>
<dbReference type="PROSITE" id="PS51127">
    <property type="entry name" value="BIG1"/>
    <property type="match status" value="3"/>
</dbReference>
<dbReference type="InterPro" id="IPR013783">
    <property type="entry name" value="Ig-like_fold"/>
</dbReference>
<dbReference type="Proteomes" id="UP000289455">
    <property type="component" value="Unassembled WGS sequence"/>
</dbReference>
<feature type="domain" description="Big-1" evidence="2">
    <location>
        <begin position="69"/>
        <end position="169"/>
    </location>
</feature>
<organism evidence="3 4">
    <name type="scientific">Aquirufa rosea</name>
    <dbReference type="NCBI Taxonomy" id="2509241"/>
    <lineage>
        <taxon>Bacteria</taxon>
        <taxon>Pseudomonadati</taxon>
        <taxon>Bacteroidota</taxon>
        <taxon>Cytophagia</taxon>
        <taxon>Cytophagales</taxon>
        <taxon>Flectobacillaceae</taxon>
        <taxon>Aquirufa</taxon>
    </lineage>
</organism>
<protein>
    <recommendedName>
        <fullName evidence="2">Big-1 domain-containing protein</fullName>
    </recommendedName>
</protein>
<evidence type="ECO:0000313" key="3">
    <source>
        <dbReference type="EMBL" id="RXK46375.1"/>
    </source>
</evidence>
<dbReference type="RefSeq" id="WP_164969665.1">
    <property type="nucleotide sequence ID" value="NZ_SDHY01000013.1"/>
</dbReference>
<feature type="domain" description="Big-1" evidence="2">
    <location>
        <begin position="1087"/>
        <end position="1187"/>
    </location>
</feature>
<sequence length="1403" mass="141269">GQTVNWTKSDANGSFASASTTTNASGIATVVLTTHTVAGTATSVTATTSSITGTSPTITTVAGPVDASKSTLTPTSASITADGTSTQLLTVTAKDANGNNVGTGGATVTITRHTGTGVIGSVSDGGNGTYTATVTAPTTVGTGEFVATIGGNQVQNGTGSQQHSVITYTVGNAAKLTIQTQPSNTASNAAINPAITVRIEDANGNLTSSTANITVAIGTNPGSGTLSGTKTVAAVNGVATFNDLSINNAGSAYTLSFSSSGLTGATSNTFNITSGGATKLAFSVQPSNATAGSSISPAIKVQILDAAGNPTSSTDNITLSIETNPASGTLSGTLTQAAVAGEATFTGISINKSSASSYKLKATSGTLTEAISSTFIISPNTPTAIEVTDINPAVGILGINNNIIRVSLKDAYGNYSPAPSDIGVELSLFIGATDRTSDGIERTNSSNVVQSNPIQATISSGNYYTDINYVRYKVSTVDKSTNPYTINNNATIKAAKYSAGGPSLSTGTSAAFTITEGKIYSPKSIGNWNAVTWSISNDGGTTFADTVGIKYNYDKYDIVKIPSGITTTLSQSVSLYSMIIDGTFDLSTGGTLTLNHHSGIYGEYNVHTHGTFKNSGGDFVNTNENGGNGYLPNFHGGTYWHARDGGSIPKALWTTQASGALTKITGLSSTSLTSGFNQAFLNFEWDNSYSDQTMHGNVSIANDFYLKSGSFSIGDNNTLTLNQSVNGSSNGKLKGTNSSTLHVNTTSGSPSLDFASGGQNLKELKVNVTGGSSLTIPADLTINNTLNLVSGHVVMGNNKKLSFPADATITGASDTRYVEGTISRVIPKQTDPSVSFPIGDASAYTPVTLDFSGRSSSSTDLTIESSTNTLADNTSISGSGIRGDKYVKRKWRVSDGSGSAANGFTTYNITLGFPSGDIVGSASLSNMVVRKNSGSWKAPSGHVRTDGSTKTIKGQNFNSFSDFYIGESTGATSFSLNSPADITAGTRAAYVGTRLDAGSLPYTTGAQTAYLFSTSGGVFYDAASGGNVITSVDFADGSSTVNFWFEKTTVGTYTVTLSDATPADAGAGVVDATDDIAVTVGTVNAAASTLTPTVASITANGTSTQVLTVTAKDAYGNNISAGGSTVTITKSSGTGTISSVSDNSNGTYTATVTSPTLTGTGVFVATLGGAAVKSGTANQTQSTITYTEGAASKLVISNIAQQTAGNGFSVTVTLTDANGNPVNATADGTVTLTLKTGNGTLGGTLTGTILNGGSDVTISGVTYTKAESGVELTATGSGSGNVSSKTGNSNAFTVVAGAASKYIVTSSSSSPTAGGTVTITAQLVDANNNPVSTSGKTITWSKSDANGSFSSATSTTDANGIATVTFTSHTVSGTTTTITATDNTSLTGTTSNITTGVGTASKL</sequence>
<dbReference type="SMART" id="SM00634">
    <property type="entry name" value="BID_1"/>
    <property type="match status" value="3"/>
</dbReference>
<name>A0A4Q1BWX8_9BACT</name>
<feature type="non-terminal residue" evidence="3">
    <location>
        <position position="1403"/>
    </location>
</feature>
<gene>
    <name evidence="3" type="ORF">ESB04_12305</name>
</gene>
<evidence type="ECO:0000256" key="1">
    <source>
        <dbReference type="ARBA" id="ARBA00010116"/>
    </source>
</evidence>
<dbReference type="SUPFAM" id="SSF49373">
    <property type="entry name" value="Invasin/intimin cell-adhesion fragments"/>
    <property type="match status" value="3"/>
</dbReference>
<evidence type="ECO:0000313" key="4">
    <source>
        <dbReference type="Proteomes" id="UP000289455"/>
    </source>
</evidence>
<comment type="similarity">
    <text evidence="1">Belongs to the intimin/invasin family.</text>
</comment>
<dbReference type="InterPro" id="IPR003344">
    <property type="entry name" value="Big_1_dom"/>
</dbReference>
<proteinExistence type="inferred from homology"/>
<reference evidence="3 4" key="1">
    <citation type="submission" date="2019-01" db="EMBL/GenBank/DDBJ databases">
        <title>Cytophagaceae bacterium strain CAR-16.</title>
        <authorList>
            <person name="Chen W.-M."/>
        </authorList>
    </citation>
    <scope>NUCLEOTIDE SEQUENCE [LARGE SCALE GENOMIC DNA]</scope>
    <source>
        <strain evidence="3 4">CAR-16</strain>
    </source>
</reference>
<accession>A0A4Q1BWX8</accession>
<dbReference type="EMBL" id="SDHY01000013">
    <property type="protein sequence ID" value="RXK46375.1"/>
    <property type="molecule type" value="Genomic_DNA"/>
</dbReference>
<dbReference type="InterPro" id="IPR008964">
    <property type="entry name" value="Invasin/intimin_cell_adhesion"/>
</dbReference>
<feature type="non-terminal residue" evidence="3">
    <location>
        <position position="1"/>
    </location>
</feature>
<evidence type="ECO:0000259" key="2">
    <source>
        <dbReference type="PROSITE" id="PS51127"/>
    </source>
</evidence>
<dbReference type="Gene3D" id="2.60.40.10">
    <property type="entry name" value="Immunoglobulins"/>
    <property type="match status" value="3"/>
</dbReference>